<evidence type="ECO:0000256" key="3">
    <source>
        <dbReference type="ARBA" id="ARBA00022827"/>
    </source>
</evidence>
<feature type="domain" description="FAD/NAD(P)-binding" evidence="4">
    <location>
        <begin position="1"/>
        <end position="295"/>
    </location>
</feature>
<name>A0A1W2CRT3_9FIRM</name>
<dbReference type="InterPro" id="IPR016156">
    <property type="entry name" value="FAD/NAD-linked_Rdtase_dimer_sf"/>
</dbReference>
<dbReference type="PRINTS" id="PR00368">
    <property type="entry name" value="FADPNR"/>
</dbReference>
<dbReference type="PRINTS" id="PR00411">
    <property type="entry name" value="PNDRDTASEI"/>
</dbReference>
<dbReference type="EMBL" id="FWXW01000012">
    <property type="protein sequence ID" value="SMC87676.1"/>
    <property type="molecule type" value="Genomic_DNA"/>
</dbReference>
<protein>
    <submittedName>
        <fullName evidence="5">Pyridine nucleotide-disulphide oxidoreductase</fullName>
    </submittedName>
</protein>
<reference evidence="5 6" key="1">
    <citation type="submission" date="2017-04" db="EMBL/GenBank/DDBJ databases">
        <authorList>
            <person name="Afonso C.L."/>
            <person name="Miller P.J."/>
            <person name="Scott M.A."/>
            <person name="Spackman E."/>
            <person name="Goraichik I."/>
            <person name="Dimitrov K.M."/>
            <person name="Suarez D.L."/>
            <person name="Swayne D.E."/>
        </authorList>
    </citation>
    <scope>NUCLEOTIDE SEQUENCE [LARGE SCALE GENOMIC DNA]</scope>
    <source>
        <strain evidence="5 6">DSM 12816</strain>
    </source>
</reference>
<evidence type="ECO:0000256" key="1">
    <source>
        <dbReference type="ARBA" id="ARBA00001974"/>
    </source>
</evidence>
<dbReference type="Pfam" id="PF07992">
    <property type="entry name" value="Pyr_redox_2"/>
    <property type="match status" value="1"/>
</dbReference>
<keyword evidence="3" id="KW-0274">FAD</keyword>
<comment type="cofactor">
    <cofactor evidence="1">
        <name>FAD</name>
        <dbReference type="ChEBI" id="CHEBI:57692"/>
    </cofactor>
</comment>
<dbReference type="PANTHER" id="PTHR43429">
    <property type="entry name" value="PYRIDINE NUCLEOTIDE-DISULFIDE OXIDOREDUCTASE DOMAIN-CONTAINING"/>
    <property type="match status" value="1"/>
</dbReference>
<proteinExistence type="predicted"/>
<evidence type="ECO:0000259" key="4">
    <source>
        <dbReference type="Pfam" id="PF07992"/>
    </source>
</evidence>
<dbReference type="InterPro" id="IPR023753">
    <property type="entry name" value="FAD/NAD-binding_dom"/>
</dbReference>
<dbReference type="Gene3D" id="3.50.50.60">
    <property type="entry name" value="FAD/NAD(P)-binding domain"/>
    <property type="match status" value="2"/>
</dbReference>
<evidence type="ECO:0000313" key="5">
    <source>
        <dbReference type="EMBL" id="SMC87676.1"/>
    </source>
</evidence>
<organism evidence="5 6">
    <name type="scientific">Papillibacter cinnamivorans DSM 12816</name>
    <dbReference type="NCBI Taxonomy" id="1122930"/>
    <lineage>
        <taxon>Bacteria</taxon>
        <taxon>Bacillati</taxon>
        <taxon>Bacillota</taxon>
        <taxon>Clostridia</taxon>
        <taxon>Eubacteriales</taxon>
        <taxon>Oscillospiraceae</taxon>
        <taxon>Papillibacter</taxon>
    </lineage>
</organism>
<gene>
    <name evidence="5" type="ORF">SAMN02745168_0196</name>
</gene>
<dbReference type="STRING" id="1122930.SAMN02745168_0196"/>
<evidence type="ECO:0000256" key="2">
    <source>
        <dbReference type="ARBA" id="ARBA00022630"/>
    </source>
</evidence>
<dbReference type="RefSeq" id="WP_084235614.1">
    <property type="nucleotide sequence ID" value="NZ_FWXW01000012.1"/>
</dbReference>
<dbReference type="InterPro" id="IPR036188">
    <property type="entry name" value="FAD/NAD-bd_sf"/>
</dbReference>
<dbReference type="PANTHER" id="PTHR43429:SF3">
    <property type="entry name" value="NITRITE REDUCTASE [NAD(P)H]"/>
    <property type="match status" value="1"/>
</dbReference>
<dbReference type="Proteomes" id="UP000192790">
    <property type="component" value="Unassembled WGS sequence"/>
</dbReference>
<evidence type="ECO:0000313" key="6">
    <source>
        <dbReference type="Proteomes" id="UP000192790"/>
    </source>
</evidence>
<dbReference type="AlphaFoldDB" id="A0A1W2CRT3"/>
<keyword evidence="2" id="KW-0285">Flavoprotein</keyword>
<dbReference type="SUPFAM" id="SSF51905">
    <property type="entry name" value="FAD/NAD(P)-binding domain"/>
    <property type="match status" value="2"/>
</dbReference>
<dbReference type="Gene3D" id="3.30.390.30">
    <property type="match status" value="1"/>
</dbReference>
<dbReference type="OrthoDB" id="9807946at2"/>
<sequence>MQYVIIGNSAAGVGCVEGIRQADKTGKITVLSSEPYHTYSRPLISYLLYGKTDEEKMKYRRASFYEDNGCEFLPGRTAAAIDPKGKTVRLTDGTEIPYDRLMVATGSRPFVPPIPGLDRVSSQFTFMSLDDARALEKELSPDKRVLIMGAGLIGLKCAEGIAAKVGELTVVDLAPHILPSILDPDAAALVQKHIEGHNIRFILSDSVKEFSGNAAVLASGKTVPFDILIVAVGVRPNTALISDAGGAVNRGIVTDDACRTTLPDIFAAGDCTESRDAVSGEHRVLALLPNAYMQGECAGINMAGGTAVYDKAIAMNAIGFFGLHVLTAGSYQGEDYISAGEETYKRLISSDNRLRGFILVGDVARAGIYTNLIKNKTALSSIDYDLIKERPQLLAFSRKERKIMLGGAAE</sequence>
<dbReference type="InterPro" id="IPR050260">
    <property type="entry name" value="FAD-bd_OxRdtase"/>
</dbReference>
<keyword evidence="6" id="KW-1185">Reference proteome</keyword>
<dbReference type="GO" id="GO:0016491">
    <property type="term" value="F:oxidoreductase activity"/>
    <property type="evidence" value="ECO:0007669"/>
    <property type="project" value="InterPro"/>
</dbReference>
<accession>A0A1W2CRT3</accession>